<dbReference type="OMA" id="SNHCFLL"/>
<evidence type="ECO:0000313" key="3">
    <source>
        <dbReference type="Proteomes" id="UP000189513"/>
    </source>
</evidence>
<dbReference type="STRING" id="36022.A0A1V2L7Y2"/>
<evidence type="ECO:0000259" key="1">
    <source>
        <dbReference type="Pfam" id="PF07393"/>
    </source>
</evidence>
<dbReference type="PANTHER" id="PTHR12100:SF1">
    <property type="entry name" value="RECYCLIN-1"/>
    <property type="match status" value="1"/>
</dbReference>
<dbReference type="InterPro" id="IPR048627">
    <property type="entry name" value="Sec10_HB"/>
</dbReference>
<feature type="domain" description="Exocyst complex component Sec10-like alpha-helical bundle" evidence="1">
    <location>
        <begin position="177"/>
        <end position="745"/>
    </location>
</feature>
<reference evidence="3" key="1">
    <citation type="journal article" date="2017" name="Genome Announc.">
        <title>Genome sequences of Cyberlindnera fabianii 65, Pichia kudriavzevii 129, and Saccharomyces cerevisiae 131 isolated from fermented masau fruits in Zimbabwe.</title>
        <authorList>
            <person name="van Rijswijck I.M.H."/>
            <person name="Derks M.F.L."/>
            <person name="Abee T."/>
            <person name="de Ridder D."/>
            <person name="Smid E.J."/>
        </authorList>
    </citation>
    <scope>NUCLEOTIDE SEQUENCE [LARGE SCALE GENOMIC DNA]</scope>
    <source>
        <strain evidence="3">65</strain>
    </source>
</reference>
<proteinExistence type="predicted"/>
<dbReference type="VEuPathDB" id="FungiDB:BON22_2401"/>
<dbReference type="GO" id="GO:0000145">
    <property type="term" value="C:exocyst"/>
    <property type="evidence" value="ECO:0007669"/>
    <property type="project" value="TreeGrafter"/>
</dbReference>
<dbReference type="Proteomes" id="UP000189513">
    <property type="component" value="Unassembled WGS sequence"/>
</dbReference>
<evidence type="ECO:0000313" key="2">
    <source>
        <dbReference type="EMBL" id="ONH67406.1"/>
    </source>
</evidence>
<accession>A0A1V2L7Y2</accession>
<organism evidence="2 3">
    <name type="scientific">Cyberlindnera fabianii</name>
    <name type="common">Yeast</name>
    <name type="synonym">Hansenula fabianii</name>
    <dbReference type="NCBI Taxonomy" id="36022"/>
    <lineage>
        <taxon>Eukaryota</taxon>
        <taxon>Fungi</taxon>
        <taxon>Dikarya</taxon>
        <taxon>Ascomycota</taxon>
        <taxon>Saccharomycotina</taxon>
        <taxon>Saccharomycetes</taxon>
        <taxon>Phaffomycetales</taxon>
        <taxon>Phaffomycetaceae</taxon>
        <taxon>Cyberlindnera</taxon>
    </lineage>
</organism>
<dbReference type="PANTHER" id="PTHR12100">
    <property type="entry name" value="SEC10"/>
    <property type="match status" value="1"/>
</dbReference>
<gene>
    <name evidence="2" type="ORF">BON22_2401</name>
</gene>
<name>A0A1V2L7Y2_CYBFA</name>
<dbReference type="AlphaFoldDB" id="A0A1V2L7Y2"/>
<dbReference type="GO" id="GO:0006887">
    <property type="term" value="P:exocytosis"/>
    <property type="evidence" value="ECO:0007669"/>
    <property type="project" value="TreeGrafter"/>
</dbReference>
<dbReference type="Pfam" id="PF07393">
    <property type="entry name" value="Sec10_HB"/>
    <property type="match status" value="1"/>
</dbReference>
<dbReference type="GO" id="GO:0006893">
    <property type="term" value="P:Golgi to plasma membrane transport"/>
    <property type="evidence" value="ECO:0007669"/>
    <property type="project" value="TreeGrafter"/>
</dbReference>
<dbReference type="InterPro" id="IPR009976">
    <property type="entry name" value="Sec10-like"/>
</dbReference>
<protein>
    <submittedName>
        <fullName evidence="2">Recyclin-1</fullName>
    </submittedName>
</protein>
<sequence length="760" mass="87934">MSLLESAEVLQRIGSSLSMRDRLHFTESDKAISTALKVTDTNYFAQRLKRALIIHDPSFIDEDLLREHDALSAFAVRKTADPKQTCGMLIAIFAPYVDRLEAIDDISEFDDFDSFFGGKMMAEQDKARILVNLQKFIKMDDADEELCLLRTDKIQALLKVFTKAKFDDLDVNFHREEYSVVSLLVETLNILEQEELVVDFFRYENKFPLNFFPDTILDVANNLDEQSLENVIKDMIEFFNEKSKIIDQCFGQQLPVMLMYIENILELQIILYFTKECEKNIEIIPQLYYQILMVFVPGLVESENAGENYKTMVVTFINLYMEPLVVKYLNETVANFETKAVQEIDHFQKEYEEQEKLEKDHLYKSILSEYSTDEVKTNKFELLTSFTKIFAKSNNNTNEINFKLNFELINKNLKNLKNFINFELCTDIIEQAKVKVEAVGLFGSIDNSILDKKKINDQTELIFIKLVTILEQHHVKPGFENAIEILNKYDPTEFKSLETIENLNTVEPLVKFTELINIGDLIYQMLEIFYENELVKKKVIDRNEFLNNANQSKKHFEATLDGFVASGLNVGIDKLMDEVEFIYNTLQLPNDFNPKSNRLDEVVFGSTKCAIKVVEILSNHINLLNGSTEKGVIDVFQQEIGERFFQIIVKNIKKRQISTNGAIILISDLNLYYDFIVNTLKQKNITPLFAGLKEIGQLYLISSEDSKELGKLIGDLSKFNGIFKQEEIYEFVTKRTDWNRVKKDVEKAMYGLGITDCAIM</sequence>
<dbReference type="EMBL" id="MPUK01000004">
    <property type="protein sequence ID" value="ONH67406.1"/>
    <property type="molecule type" value="Genomic_DNA"/>
</dbReference>
<comment type="caution">
    <text evidence="2">The sequence shown here is derived from an EMBL/GenBank/DDBJ whole genome shotgun (WGS) entry which is preliminary data.</text>
</comment>
<keyword evidence="3" id="KW-1185">Reference proteome</keyword>